<dbReference type="AlphaFoldDB" id="A0A6S7BHK9"/>
<dbReference type="Pfam" id="PF00126">
    <property type="entry name" value="HTH_1"/>
    <property type="match status" value="1"/>
</dbReference>
<dbReference type="InterPro" id="IPR036388">
    <property type="entry name" value="WH-like_DNA-bd_sf"/>
</dbReference>
<dbReference type="GO" id="GO:0000976">
    <property type="term" value="F:transcription cis-regulatory region binding"/>
    <property type="evidence" value="ECO:0007669"/>
    <property type="project" value="TreeGrafter"/>
</dbReference>
<protein>
    <submittedName>
        <fullName evidence="6">HTH-type transcriptional activator CmpR</fullName>
    </submittedName>
</protein>
<evidence type="ECO:0000256" key="4">
    <source>
        <dbReference type="ARBA" id="ARBA00023163"/>
    </source>
</evidence>
<comment type="similarity">
    <text evidence="1">Belongs to the LysR transcriptional regulatory family.</text>
</comment>
<name>A0A6S7BHK9_9BURK</name>
<dbReference type="Gene3D" id="3.40.190.290">
    <property type="match status" value="1"/>
</dbReference>
<keyword evidence="2" id="KW-0805">Transcription regulation</keyword>
<dbReference type="PROSITE" id="PS50931">
    <property type="entry name" value="HTH_LYSR"/>
    <property type="match status" value="1"/>
</dbReference>
<reference evidence="6 7" key="1">
    <citation type="submission" date="2020-04" db="EMBL/GenBank/DDBJ databases">
        <authorList>
            <person name="De Canck E."/>
        </authorList>
    </citation>
    <scope>NUCLEOTIDE SEQUENCE [LARGE SCALE GENOMIC DNA]</scope>
    <source>
        <strain evidence="6 7">LMG 28138</strain>
    </source>
</reference>
<keyword evidence="7" id="KW-1185">Reference proteome</keyword>
<dbReference type="PANTHER" id="PTHR30126">
    <property type="entry name" value="HTH-TYPE TRANSCRIPTIONAL REGULATOR"/>
    <property type="match status" value="1"/>
</dbReference>
<gene>
    <name evidence="6" type="primary">cmpR_2</name>
    <name evidence="6" type="ORF">LMG28138_03147</name>
</gene>
<dbReference type="InterPro" id="IPR000847">
    <property type="entry name" value="LysR_HTH_N"/>
</dbReference>
<dbReference type="SUPFAM" id="SSF46785">
    <property type="entry name" value="Winged helix' DNA-binding domain"/>
    <property type="match status" value="1"/>
</dbReference>
<evidence type="ECO:0000259" key="5">
    <source>
        <dbReference type="PROSITE" id="PS50931"/>
    </source>
</evidence>
<sequence>MTPEQLMTFAAVAEHLNISHAARALFLSQPAVSGQLRQLQEEFGEALYRREGRGIVLTEAGRQLALHAERLRADFRQTLAFRDALRSLDAGHVRIGASTTPASYLLPYLIAEFHRRHAGVTISTRYGNTAEVLAALPELDIALVEGNVGEGLPAATAVHRWLEDEVVAVVPAGHPLAQSAARQVRLDELSAYPLVLREIGSGVRQTVERAFARDGVVMRVAYELAGVEGIKEAVRAGMGVGFVSMMSMRHEDDALVALSIRIPRRLTRYLTIVVPHGAAPLRATERFVALCLDPIWRDG</sequence>
<evidence type="ECO:0000256" key="3">
    <source>
        <dbReference type="ARBA" id="ARBA00023125"/>
    </source>
</evidence>
<evidence type="ECO:0000313" key="7">
    <source>
        <dbReference type="Proteomes" id="UP000494115"/>
    </source>
</evidence>
<keyword evidence="3" id="KW-0238">DNA-binding</keyword>
<dbReference type="SUPFAM" id="SSF53850">
    <property type="entry name" value="Periplasmic binding protein-like II"/>
    <property type="match status" value="1"/>
</dbReference>
<keyword evidence="4" id="KW-0804">Transcription</keyword>
<accession>A0A6S7BHK9</accession>
<dbReference type="EMBL" id="CADIKM010000014">
    <property type="protein sequence ID" value="CAB3791407.1"/>
    <property type="molecule type" value="Genomic_DNA"/>
</dbReference>
<evidence type="ECO:0000256" key="1">
    <source>
        <dbReference type="ARBA" id="ARBA00009437"/>
    </source>
</evidence>
<dbReference type="RefSeq" id="WP_175105686.1">
    <property type="nucleotide sequence ID" value="NZ_CADIKM010000014.1"/>
</dbReference>
<dbReference type="Gene3D" id="1.10.10.10">
    <property type="entry name" value="Winged helix-like DNA-binding domain superfamily/Winged helix DNA-binding domain"/>
    <property type="match status" value="1"/>
</dbReference>
<dbReference type="PRINTS" id="PR00039">
    <property type="entry name" value="HTHLYSR"/>
</dbReference>
<dbReference type="Proteomes" id="UP000494115">
    <property type="component" value="Unassembled WGS sequence"/>
</dbReference>
<dbReference type="GO" id="GO:0003700">
    <property type="term" value="F:DNA-binding transcription factor activity"/>
    <property type="evidence" value="ECO:0007669"/>
    <property type="project" value="InterPro"/>
</dbReference>
<dbReference type="InterPro" id="IPR005119">
    <property type="entry name" value="LysR_subst-bd"/>
</dbReference>
<evidence type="ECO:0000256" key="2">
    <source>
        <dbReference type="ARBA" id="ARBA00023015"/>
    </source>
</evidence>
<organism evidence="6 7">
    <name type="scientific">Pararobbsia alpina</name>
    <dbReference type="NCBI Taxonomy" id="621374"/>
    <lineage>
        <taxon>Bacteria</taxon>
        <taxon>Pseudomonadati</taxon>
        <taxon>Pseudomonadota</taxon>
        <taxon>Betaproteobacteria</taxon>
        <taxon>Burkholderiales</taxon>
        <taxon>Burkholderiaceae</taxon>
        <taxon>Pararobbsia</taxon>
    </lineage>
</organism>
<dbReference type="Pfam" id="PF03466">
    <property type="entry name" value="LysR_substrate"/>
    <property type="match status" value="1"/>
</dbReference>
<evidence type="ECO:0000313" key="6">
    <source>
        <dbReference type="EMBL" id="CAB3791407.1"/>
    </source>
</evidence>
<feature type="domain" description="HTH lysR-type" evidence="5">
    <location>
        <begin position="1"/>
        <end position="58"/>
    </location>
</feature>
<dbReference type="InterPro" id="IPR036390">
    <property type="entry name" value="WH_DNA-bd_sf"/>
</dbReference>
<dbReference type="PANTHER" id="PTHR30126:SF39">
    <property type="entry name" value="HTH-TYPE TRANSCRIPTIONAL REGULATOR CYSL"/>
    <property type="match status" value="1"/>
</dbReference>
<proteinExistence type="inferred from homology"/>